<comment type="caution">
    <text evidence="1">The sequence shown here is derived from an EMBL/GenBank/DDBJ whole genome shotgun (WGS) entry which is preliminary data.</text>
</comment>
<dbReference type="InterPro" id="IPR036638">
    <property type="entry name" value="HLH_DNA-bd_sf"/>
</dbReference>
<accession>A0ABS1T8U7</accession>
<dbReference type="Pfam" id="PF09388">
    <property type="entry name" value="SpoOE-like"/>
    <property type="match status" value="1"/>
</dbReference>
<proteinExistence type="predicted"/>
<reference evidence="1 2" key="1">
    <citation type="submission" date="2021-01" db="EMBL/GenBank/DDBJ databases">
        <title>Genome public.</title>
        <authorList>
            <person name="Liu C."/>
            <person name="Sun Q."/>
        </authorList>
    </citation>
    <scope>NUCLEOTIDE SEQUENCE [LARGE SCALE GENOMIC DNA]</scope>
    <source>
        <strain evidence="1 2">YIM B02515</strain>
    </source>
</reference>
<protein>
    <submittedName>
        <fullName evidence="1">Aspartyl-phosphate phosphatase Spo0E family protein</fullName>
    </submittedName>
</protein>
<dbReference type="SUPFAM" id="SSF140500">
    <property type="entry name" value="BAS1536-like"/>
    <property type="match status" value="1"/>
</dbReference>
<dbReference type="RefSeq" id="WP_202748350.1">
    <property type="nucleotide sequence ID" value="NZ_JAESWC010000002.1"/>
</dbReference>
<sequence length="55" mass="6477">MNTNEAIEVVREILNNLLSNKKDKLLDEEVLRVSMELDKLISTFMYDKYKSINTI</sequence>
<evidence type="ECO:0000313" key="1">
    <source>
        <dbReference type="EMBL" id="MBL4935759.1"/>
    </source>
</evidence>
<dbReference type="InterPro" id="IPR018540">
    <property type="entry name" value="Spo0E-like"/>
</dbReference>
<dbReference type="InterPro" id="IPR037208">
    <property type="entry name" value="Spo0E-like_sf"/>
</dbReference>
<gene>
    <name evidence="1" type="ORF">JK636_08310</name>
</gene>
<dbReference type="Gene3D" id="4.10.280.10">
    <property type="entry name" value="Helix-loop-helix DNA-binding domain"/>
    <property type="match status" value="1"/>
</dbReference>
<organism evidence="1 2">
    <name type="scientific">Clostridium rhizosphaerae</name>
    <dbReference type="NCBI Taxonomy" id="2803861"/>
    <lineage>
        <taxon>Bacteria</taxon>
        <taxon>Bacillati</taxon>
        <taxon>Bacillota</taxon>
        <taxon>Clostridia</taxon>
        <taxon>Eubacteriales</taxon>
        <taxon>Clostridiaceae</taxon>
        <taxon>Clostridium</taxon>
    </lineage>
</organism>
<name>A0ABS1T8U7_9CLOT</name>
<evidence type="ECO:0000313" key="2">
    <source>
        <dbReference type="Proteomes" id="UP000632377"/>
    </source>
</evidence>
<dbReference type="EMBL" id="JAESWC010000002">
    <property type="protein sequence ID" value="MBL4935759.1"/>
    <property type="molecule type" value="Genomic_DNA"/>
</dbReference>
<keyword evidence="2" id="KW-1185">Reference proteome</keyword>
<dbReference type="Proteomes" id="UP000632377">
    <property type="component" value="Unassembled WGS sequence"/>
</dbReference>